<dbReference type="NCBIfam" id="TIGR01549">
    <property type="entry name" value="HAD-SF-IA-v1"/>
    <property type="match status" value="1"/>
</dbReference>
<proteinExistence type="predicted"/>
<dbReference type="SFLD" id="SFLDG01129">
    <property type="entry name" value="C1.5:_HAD__Beta-PGM__Phosphata"/>
    <property type="match status" value="1"/>
</dbReference>
<dbReference type="InterPro" id="IPR006549">
    <property type="entry name" value="HAD-SF_hydro_IIIA"/>
</dbReference>
<evidence type="ECO:0000313" key="1">
    <source>
        <dbReference type="EMBL" id="MEM0514710.1"/>
    </source>
</evidence>
<evidence type="ECO:0000313" key="2">
    <source>
        <dbReference type="Proteomes" id="UP001447008"/>
    </source>
</evidence>
<dbReference type="SUPFAM" id="SSF56784">
    <property type="entry name" value="HAD-like"/>
    <property type="match status" value="1"/>
</dbReference>
<dbReference type="InterPro" id="IPR006439">
    <property type="entry name" value="HAD-SF_hydro_IA"/>
</dbReference>
<dbReference type="EMBL" id="JBCGCU010000003">
    <property type="protein sequence ID" value="MEM0514710.1"/>
    <property type="molecule type" value="Genomic_DNA"/>
</dbReference>
<dbReference type="NCBIfam" id="TIGR01509">
    <property type="entry name" value="HAD-SF-IA-v3"/>
    <property type="match status" value="1"/>
</dbReference>
<accession>A0ABU9MTS6</accession>
<name>A0ABU9MTS6_9GAMM</name>
<reference evidence="1 2" key="1">
    <citation type="submission" date="2024-03" db="EMBL/GenBank/DDBJ databases">
        <title>Pseudoalteromonas qingdaonensis sp. nov., isolated from the intestines of marine benthic organisms.</title>
        <authorList>
            <person name="Lin X."/>
            <person name="Fang S."/>
            <person name="Hu X."/>
        </authorList>
    </citation>
    <scope>NUCLEOTIDE SEQUENCE [LARGE SCALE GENOMIC DNA]</scope>
    <source>
        <strain evidence="1 2">YIC-827</strain>
    </source>
</reference>
<sequence>MSKINNKELLIFDWDGTIMDSVPKIVATLQSAARALSVPEPDPISAKNIIGLSLDTAVATLFPEHSEFHQALEEQYKHHYLAVDTTPTPLFDNVESTLQALKEKGYSLAVATGKSRKGLDRLMAETGLAHFFDISRTACEAQSKPHPQMLEQILAFYQCSPQQAVMIGDTQIDMQLAANAGVDGIGVTFGVHAKEELEIFHPKATVNSYRELLALF</sequence>
<dbReference type="PANTHER" id="PTHR43434">
    <property type="entry name" value="PHOSPHOGLYCOLATE PHOSPHATASE"/>
    <property type="match status" value="1"/>
</dbReference>
<dbReference type="SFLD" id="SFLDS00003">
    <property type="entry name" value="Haloacid_Dehalogenase"/>
    <property type="match status" value="1"/>
</dbReference>
<dbReference type="Gene3D" id="1.10.150.240">
    <property type="entry name" value="Putative phosphatase, domain 2"/>
    <property type="match status" value="1"/>
</dbReference>
<comment type="caution">
    <text evidence="1">The sequence shown here is derived from an EMBL/GenBank/DDBJ whole genome shotgun (WGS) entry which is preliminary data.</text>
</comment>
<keyword evidence="2" id="KW-1185">Reference proteome</keyword>
<dbReference type="Pfam" id="PF13419">
    <property type="entry name" value="HAD_2"/>
    <property type="match status" value="1"/>
</dbReference>
<dbReference type="Proteomes" id="UP001447008">
    <property type="component" value="Unassembled WGS sequence"/>
</dbReference>
<gene>
    <name evidence="1" type="ORF">WCN91_04570</name>
</gene>
<dbReference type="PANTHER" id="PTHR43434:SF24">
    <property type="entry name" value="HYDROLASE-RELATED"/>
    <property type="match status" value="1"/>
</dbReference>
<dbReference type="InterPro" id="IPR036412">
    <property type="entry name" value="HAD-like_sf"/>
</dbReference>
<dbReference type="InterPro" id="IPR050155">
    <property type="entry name" value="HAD-like_hydrolase_sf"/>
</dbReference>
<dbReference type="InterPro" id="IPR041492">
    <property type="entry name" value="HAD_2"/>
</dbReference>
<dbReference type="NCBIfam" id="TIGR01662">
    <property type="entry name" value="HAD-SF-IIIA"/>
    <property type="match status" value="1"/>
</dbReference>
<keyword evidence="1" id="KW-0378">Hydrolase</keyword>
<dbReference type="RefSeq" id="WP_342676728.1">
    <property type="nucleotide sequence ID" value="NZ_JBCGCU010000003.1"/>
</dbReference>
<dbReference type="InterPro" id="IPR023198">
    <property type="entry name" value="PGP-like_dom2"/>
</dbReference>
<dbReference type="GO" id="GO:0016787">
    <property type="term" value="F:hydrolase activity"/>
    <property type="evidence" value="ECO:0007669"/>
    <property type="project" value="UniProtKB-KW"/>
</dbReference>
<organism evidence="1 2">
    <name type="scientific">Pseudoalteromonas qingdaonensis</name>
    <dbReference type="NCBI Taxonomy" id="3131913"/>
    <lineage>
        <taxon>Bacteria</taxon>
        <taxon>Pseudomonadati</taxon>
        <taxon>Pseudomonadota</taxon>
        <taxon>Gammaproteobacteria</taxon>
        <taxon>Alteromonadales</taxon>
        <taxon>Pseudoalteromonadaceae</taxon>
        <taxon>Pseudoalteromonas</taxon>
    </lineage>
</organism>
<dbReference type="Gene3D" id="3.40.50.1000">
    <property type="entry name" value="HAD superfamily/HAD-like"/>
    <property type="match status" value="1"/>
</dbReference>
<dbReference type="SFLD" id="SFLDG01135">
    <property type="entry name" value="C1.5.6:_HAD__Beta-PGM__Phospha"/>
    <property type="match status" value="1"/>
</dbReference>
<dbReference type="InterPro" id="IPR023214">
    <property type="entry name" value="HAD_sf"/>
</dbReference>
<protein>
    <submittedName>
        <fullName evidence="1">HAD-IIIA family hydrolase</fullName>
    </submittedName>
</protein>